<sequence>MGNSEHSYISGRESLYTDSTCVSPHPVFLDFSLEPQQFISGPIPKPQVISLLNSTKSYASLIISDLRDDFLQTTTEFLSKHRRNSIEELPIRLLREISKGFLENFQKRQQAIGESFQFILAHQRISDEILTNSIRNLQEDQDIKVILDNMNNFEPSSDRDISPEELLSIMRFKAQRMEILIEKFNFLNKNERLIVVSLAIDFAVNKKFGLSENEINYAILHCIIPSHGTLFEEFQKVNKKINSLCRL</sequence>
<proteinExistence type="predicted"/>
<evidence type="ECO:0000313" key="1">
    <source>
        <dbReference type="EMBL" id="CAG9330814.1"/>
    </source>
</evidence>
<dbReference type="EMBL" id="CAJZBQ010000052">
    <property type="protein sequence ID" value="CAG9330814.1"/>
    <property type="molecule type" value="Genomic_DNA"/>
</dbReference>
<accession>A0AAU9JXW7</accession>
<evidence type="ECO:0000313" key="2">
    <source>
        <dbReference type="Proteomes" id="UP001162131"/>
    </source>
</evidence>
<comment type="caution">
    <text evidence="1">The sequence shown here is derived from an EMBL/GenBank/DDBJ whole genome shotgun (WGS) entry which is preliminary data.</text>
</comment>
<dbReference type="AlphaFoldDB" id="A0AAU9JXW7"/>
<gene>
    <name evidence="1" type="ORF">BSTOLATCC_MIC52226</name>
</gene>
<keyword evidence="2" id="KW-1185">Reference proteome</keyword>
<name>A0AAU9JXW7_9CILI</name>
<organism evidence="1 2">
    <name type="scientific">Blepharisma stoltei</name>
    <dbReference type="NCBI Taxonomy" id="1481888"/>
    <lineage>
        <taxon>Eukaryota</taxon>
        <taxon>Sar</taxon>
        <taxon>Alveolata</taxon>
        <taxon>Ciliophora</taxon>
        <taxon>Postciliodesmatophora</taxon>
        <taxon>Heterotrichea</taxon>
        <taxon>Heterotrichida</taxon>
        <taxon>Blepharismidae</taxon>
        <taxon>Blepharisma</taxon>
    </lineage>
</organism>
<protein>
    <submittedName>
        <fullName evidence="1">Uncharacterized protein</fullName>
    </submittedName>
</protein>
<reference evidence="1" key="1">
    <citation type="submission" date="2021-09" db="EMBL/GenBank/DDBJ databases">
        <authorList>
            <consortium name="AG Swart"/>
            <person name="Singh M."/>
            <person name="Singh A."/>
            <person name="Seah K."/>
            <person name="Emmerich C."/>
        </authorList>
    </citation>
    <scope>NUCLEOTIDE SEQUENCE</scope>
    <source>
        <strain evidence="1">ATCC30299</strain>
    </source>
</reference>
<dbReference type="Proteomes" id="UP001162131">
    <property type="component" value="Unassembled WGS sequence"/>
</dbReference>